<organism evidence="2 3">
    <name type="scientific">Zhenhengia yiwuensis</name>
    <dbReference type="NCBI Taxonomy" id="2763666"/>
    <lineage>
        <taxon>Bacteria</taxon>
        <taxon>Bacillati</taxon>
        <taxon>Bacillota</taxon>
        <taxon>Clostridia</taxon>
        <taxon>Lachnospirales</taxon>
        <taxon>Lachnospiraceae</taxon>
        <taxon>Zhenhengia</taxon>
    </lineage>
</organism>
<dbReference type="Proteomes" id="UP000655830">
    <property type="component" value="Unassembled WGS sequence"/>
</dbReference>
<name>A0A926EEU6_9FIRM</name>
<gene>
    <name evidence="2" type="ORF">H8718_05505</name>
</gene>
<dbReference type="EMBL" id="JACRSY010000007">
    <property type="protein sequence ID" value="MBC8578989.1"/>
    <property type="molecule type" value="Genomic_DNA"/>
</dbReference>
<proteinExistence type="predicted"/>
<sequence>MNEVLTQIGNFGFPIILSMYLLIRIEGKIETLAGTITHLSNVLESNRER</sequence>
<comment type="caution">
    <text evidence="2">The sequence shown here is derived from an EMBL/GenBank/DDBJ whole genome shotgun (WGS) entry which is preliminary data.</text>
</comment>
<protein>
    <submittedName>
        <fullName evidence="2">YvrJ family protein</fullName>
    </submittedName>
</protein>
<dbReference type="RefSeq" id="WP_177669065.1">
    <property type="nucleotide sequence ID" value="NZ_JACRSY010000007.1"/>
</dbReference>
<dbReference type="AlphaFoldDB" id="A0A926EEU6"/>
<evidence type="ECO:0000313" key="3">
    <source>
        <dbReference type="Proteomes" id="UP000655830"/>
    </source>
</evidence>
<accession>A0A926EEU6</accession>
<dbReference type="Pfam" id="PF12841">
    <property type="entry name" value="YvrJ"/>
    <property type="match status" value="1"/>
</dbReference>
<evidence type="ECO:0000313" key="2">
    <source>
        <dbReference type="EMBL" id="MBC8578989.1"/>
    </source>
</evidence>
<dbReference type="InterPro" id="IPR024419">
    <property type="entry name" value="YvrJ"/>
</dbReference>
<keyword evidence="1" id="KW-0812">Transmembrane</keyword>
<keyword evidence="3" id="KW-1185">Reference proteome</keyword>
<keyword evidence="1" id="KW-0472">Membrane</keyword>
<reference evidence="2" key="1">
    <citation type="submission" date="2020-08" db="EMBL/GenBank/DDBJ databases">
        <title>Genome public.</title>
        <authorList>
            <person name="Liu C."/>
            <person name="Sun Q."/>
        </authorList>
    </citation>
    <scope>NUCLEOTIDE SEQUENCE</scope>
    <source>
        <strain evidence="2">NSJ-12</strain>
    </source>
</reference>
<keyword evidence="1" id="KW-1133">Transmembrane helix</keyword>
<feature type="transmembrane region" description="Helical" evidence="1">
    <location>
        <begin position="6"/>
        <end position="23"/>
    </location>
</feature>
<evidence type="ECO:0000256" key="1">
    <source>
        <dbReference type="SAM" id="Phobius"/>
    </source>
</evidence>